<feature type="domain" description="Nudix hydrolase" evidence="3">
    <location>
        <begin position="166"/>
        <end position="303"/>
    </location>
</feature>
<comment type="caution">
    <text evidence="4">The sequence shown here is derived from an EMBL/GenBank/DDBJ whole genome shotgun (WGS) entry which is preliminary data.</text>
</comment>
<keyword evidence="2 4" id="KW-0378">Hydrolase</keyword>
<evidence type="ECO:0000256" key="2">
    <source>
        <dbReference type="ARBA" id="ARBA00022801"/>
    </source>
</evidence>
<dbReference type="SUPFAM" id="SSF48452">
    <property type="entry name" value="TPR-like"/>
    <property type="match status" value="1"/>
</dbReference>
<dbReference type="Proteomes" id="UP000024001">
    <property type="component" value="Unassembled WGS sequence"/>
</dbReference>
<keyword evidence="5" id="KW-1185">Reference proteome</keyword>
<protein>
    <submittedName>
        <fullName evidence="4">NUDIX hydrolase</fullName>
    </submittedName>
</protein>
<evidence type="ECO:0000256" key="1">
    <source>
        <dbReference type="ARBA" id="ARBA00001946"/>
    </source>
</evidence>
<evidence type="ECO:0000313" key="5">
    <source>
        <dbReference type="Proteomes" id="UP000024001"/>
    </source>
</evidence>
<dbReference type="PANTHER" id="PTHR43046">
    <property type="entry name" value="GDP-MANNOSE MANNOSYL HYDROLASE"/>
    <property type="match status" value="1"/>
</dbReference>
<dbReference type="PROSITE" id="PS51462">
    <property type="entry name" value="NUDIX"/>
    <property type="match status" value="1"/>
</dbReference>
<evidence type="ECO:0000313" key="4">
    <source>
        <dbReference type="EMBL" id="EZP29729.1"/>
    </source>
</evidence>
<evidence type="ECO:0000259" key="3">
    <source>
        <dbReference type="PROSITE" id="PS51462"/>
    </source>
</evidence>
<accession>A0A031FY23</accession>
<dbReference type="EMBL" id="JFYO01000001">
    <property type="protein sequence ID" value="EZP29729.1"/>
    <property type="molecule type" value="Genomic_DNA"/>
</dbReference>
<dbReference type="Gene3D" id="1.25.40.10">
    <property type="entry name" value="Tetratricopeptide repeat domain"/>
    <property type="match status" value="1"/>
</dbReference>
<comment type="cofactor">
    <cofactor evidence="1">
        <name>Mg(2+)</name>
        <dbReference type="ChEBI" id="CHEBI:18420"/>
    </cofactor>
</comment>
<dbReference type="InterPro" id="IPR041656">
    <property type="entry name" value="TPR_5"/>
</dbReference>
<dbReference type="CDD" id="cd04688">
    <property type="entry name" value="NUDIX_Hydrolase"/>
    <property type="match status" value="1"/>
</dbReference>
<dbReference type="InterPro" id="IPR000086">
    <property type="entry name" value="NUDIX_hydrolase_dom"/>
</dbReference>
<dbReference type="GO" id="GO:0016787">
    <property type="term" value="F:hydrolase activity"/>
    <property type="evidence" value="ECO:0007669"/>
    <property type="project" value="UniProtKB-KW"/>
</dbReference>
<dbReference type="SUPFAM" id="SSF55811">
    <property type="entry name" value="Nudix"/>
    <property type="match status" value="1"/>
</dbReference>
<dbReference type="PANTHER" id="PTHR43046:SF14">
    <property type="entry name" value="MUTT_NUDIX FAMILY PROTEIN"/>
    <property type="match status" value="1"/>
</dbReference>
<dbReference type="eggNOG" id="COG0457">
    <property type="taxonomic scope" value="Bacteria"/>
</dbReference>
<dbReference type="InterPro" id="IPR011990">
    <property type="entry name" value="TPR-like_helical_dom_sf"/>
</dbReference>
<dbReference type="AlphaFoldDB" id="A0A031FY23"/>
<dbReference type="eggNOG" id="COG1051">
    <property type="taxonomic scope" value="Bacteria"/>
</dbReference>
<dbReference type="PROSITE" id="PS00893">
    <property type="entry name" value="NUDIX_BOX"/>
    <property type="match status" value="1"/>
</dbReference>
<sequence>MSDATGTRDDWERRLEMVWADADDTRPDELRSAMSAVLAERADDDARVLFELASVEDFLGEEAAAIPLYRESLAAGLSAPFDSQAIIQLASSLRNVGDASGAISVLKEISPTDPLARAAEAFRALALYDDDKPVRALRTALDALSHEVPMYGRALGSYAAGLRSRPRIRVIAVALVVKDGYVLGEEYAASSVRRAFLRAPGGGVQPGERAEAAVRREIAEELGATVTGAGLLGVIENIFDNEGRQGHEIAYVFAVRSPELESLPRDSRLPVLDGDTTVGWYRLADLGADTLPFYPAGALDLPRGQG</sequence>
<dbReference type="PATRIC" id="fig|273677.3.peg.342"/>
<reference evidence="4 5" key="1">
    <citation type="submission" date="2014-03" db="EMBL/GenBank/DDBJ databases">
        <title>Draft Genome Sequences of 13 Willow Endophytes.</title>
        <authorList>
            <person name="Gan H.Y."/>
            <person name="Gan H.M."/>
            <person name="Savka M.A."/>
            <person name="Hudson A.O."/>
        </authorList>
    </citation>
    <scope>NUCLEOTIDE SEQUENCE [LARGE SCALE GENOMIC DNA]</scope>
    <source>
        <strain evidence="4 5">RIT293</strain>
    </source>
</reference>
<name>A0A031FY23_9MICO</name>
<dbReference type="Gene3D" id="3.90.79.10">
    <property type="entry name" value="Nucleoside Triphosphate Pyrophosphohydrolase"/>
    <property type="match status" value="1"/>
</dbReference>
<dbReference type="InterPro" id="IPR020084">
    <property type="entry name" value="NUDIX_hydrolase_CS"/>
</dbReference>
<dbReference type="InterPro" id="IPR015797">
    <property type="entry name" value="NUDIX_hydrolase-like_dom_sf"/>
</dbReference>
<gene>
    <name evidence="4" type="ORF">BW34_00353</name>
</gene>
<dbReference type="Pfam" id="PF00293">
    <property type="entry name" value="NUDIX"/>
    <property type="match status" value="1"/>
</dbReference>
<organism evidence="4 5">
    <name type="scientific">Microbacterium oleivorans</name>
    <dbReference type="NCBI Taxonomy" id="273677"/>
    <lineage>
        <taxon>Bacteria</taxon>
        <taxon>Bacillati</taxon>
        <taxon>Actinomycetota</taxon>
        <taxon>Actinomycetes</taxon>
        <taxon>Micrococcales</taxon>
        <taxon>Microbacteriaceae</taxon>
        <taxon>Microbacterium</taxon>
    </lineage>
</organism>
<dbReference type="RefSeq" id="WP_235186031.1">
    <property type="nucleotide sequence ID" value="NZ_JFYO01000001.1"/>
</dbReference>
<proteinExistence type="predicted"/>
<dbReference type="Pfam" id="PF12688">
    <property type="entry name" value="TPR_5"/>
    <property type="match status" value="1"/>
</dbReference>